<dbReference type="Proteomes" id="UP001500298">
    <property type="component" value="Unassembled WGS sequence"/>
</dbReference>
<organism evidence="2 3">
    <name type="scientific">Algivirga pacifica</name>
    <dbReference type="NCBI Taxonomy" id="1162670"/>
    <lineage>
        <taxon>Bacteria</taxon>
        <taxon>Pseudomonadati</taxon>
        <taxon>Bacteroidota</taxon>
        <taxon>Cytophagia</taxon>
        <taxon>Cytophagales</taxon>
        <taxon>Flammeovirgaceae</taxon>
        <taxon>Algivirga</taxon>
    </lineage>
</organism>
<protein>
    <submittedName>
        <fullName evidence="2">Uncharacterized protein</fullName>
    </submittedName>
</protein>
<feature type="transmembrane region" description="Helical" evidence="1">
    <location>
        <begin position="24"/>
        <end position="50"/>
    </location>
</feature>
<comment type="caution">
    <text evidence="2">The sequence shown here is derived from an EMBL/GenBank/DDBJ whole genome shotgun (WGS) entry which is preliminary data.</text>
</comment>
<accession>A0ABP9DDI7</accession>
<keyword evidence="3" id="KW-1185">Reference proteome</keyword>
<gene>
    <name evidence="2" type="ORF">GCM10023331_21180</name>
</gene>
<keyword evidence="1" id="KW-0812">Transmembrane</keyword>
<name>A0ABP9DDI7_9BACT</name>
<dbReference type="EMBL" id="BAABJX010000032">
    <property type="protein sequence ID" value="GAA4835678.1"/>
    <property type="molecule type" value="Genomic_DNA"/>
</dbReference>
<reference evidence="3" key="1">
    <citation type="journal article" date="2019" name="Int. J. Syst. Evol. Microbiol.">
        <title>The Global Catalogue of Microorganisms (GCM) 10K type strain sequencing project: providing services to taxonomists for standard genome sequencing and annotation.</title>
        <authorList>
            <consortium name="The Broad Institute Genomics Platform"/>
            <consortium name="The Broad Institute Genome Sequencing Center for Infectious Disease"/>
            <person name="Wu L."/>
            <person name="Ma J."/>
        </authorList>
    </citation>
    <scope>NUCLEOTIDE SEQUENCE [LARGE SCALE GENOMIC DNA]</scope>
    <source>
        <strain evidence="3">JCM 18326</strain>
    </source>
</reference>
<evidence type="ECO:0000313" key="2">
    <source>
        <dbReference type="EMBL" id="GAA4835678.1"/>
    </source>
</evidence>
<sequence length="63" mass="7455">MIIDSTKQHERNYKVIVIKYHEQIFYNYVGGFTLISFFVYLSGILLLQIIPDELQTNQPSFRA</sequence>
<proteinExistence type="predicted"/>
<evidence type="ECO:0000256" key="1">
    <source>
        <dbReference type="SAM" id="Phobius"/>
    </source>
</evidence>
<keyword evidence="1" id="KW-0472">Membrane</keyword>
<keyword evidence="1" id="KW-1133">Transmembrane helix</keyword>
<evidence type="ECO:0000313" key="3">
    <source>
        <dbReference type="Proteomes" id="UP001500298"/>
    </source>
</evidence>